<reference evidence="1" key="2">
    <citation type="submission" date="2017-10" db="EMBL/GenBank/DDBJ databases">
        <title>Ladona fulva Genome sequencing and assembly.</title>
        <authorList>
            <person name="Murali S."/>
            <person name="Richards S."/>
            <person name="Bandaranaike D."/>
            <person name="Bellair M."/>
            <person name="Blankenburg K."/>
            <person name="Chao H."/>
            <person name="Dinh H."/>
            <person name="Doddapaneni H."/>
            <person name="Dugan-Rocha S."/>
            <person name="Elkadiri S."/>
            <person name="Gnanaolivu R."/>
            <person name="Hernandez B."/>
            <person name="Skinner E."/>
            <person name="Javaid M."/>
            <person name="Lee S."/>
            <person name="Li M."/>
            <person name="Ming W."/>
            <person name="Munidasa M."/>
            <person name="Muniz J."/>
            <person name="Nguyen L."/>
            <person name="Hughes D."/>
            <person name="Osuji N."/>
            <person name="Pu L.-L."/>
            <person name="Puazo M."/>
            <person name="Qu C."/>
            <person name="Quiroz J."/>
            <person name="Raj R."/>
            <person name="Weissenberger G."/>
            <person name="Xin Y."/>
            <person name="Zou X."/>
            <person name="Han Y."/>
            <person name="Worley K."/>
            <person name="Muzny D."/>
            <person name="Gibbs R."/>
        </authorList>
    </citation>
    <scope>NUCLEOTIDE SEQUENCE</scope>
    <source>
        <strain evidence="1">Sampled in the wild</strain>
    </source>
</reference>
<keyword evidence="2" id="KW-1185">Reference proteome</keyword>
<evidence type="ECO:0008006" key="3">
    <source>
        <dbReference type="Google" id="ProtNLM"/>
    </source>
</evidence>
<dbReference type="OrthoDB" id="1418352at2759"/>
<evidence type="ECO:0000313" key="1">
    <source>
        <dbReference type="EMBL" id="KAG8234329.1"/>
    </source>
</evidence>
<dbReference type="AlphaFoldDB" id="A0A8K0KHH2"/>
<dbReference type="EMBL" id="KZ308796">
    <property type="protein sequence ID" value="KAG8234329.1"/>
    <property type="molecule type" value="Genomic_DNA"/>
</dbReference>
<sequence length="88" mass="9930">ILHAADERDFKTAYSYFYEAFEGYDSVESYRALTALKYMLLSKIMLSTPEDVQHIVSGKLALKYAGSAIEAMKEVAQASHKRSLADFQ</sequence>
<accession>A0A8K0KHH2</accession>
<feature type="non-terminal residue" evidence="1">
    <location>
        <position position="1"/>
    </location>
</feature>
<proteinExistence type="predicted"/>
<feature type="non-terminal residue" evidence="1">
    <location>
        <position position="88"/>
    </location>
</feature>
<protein>
    <recommendedName>
        <fullName evidence="3">26S proteasome non-ATPase regulatory subunit 11</fullName>
    </recommendedName>
</protein>
<organism evidence="1 2">
    <name type="scientific">Ladona fulva</name>
    <name type="common">Scarce chaser dragonfly</name>
    <name type="synonym">Libellula fulva</name>
    <dbReference type="NCBI Taxonomy" id="123851"/>
    <lineage>
        <taxon>Eukaryota</taxon>
        <taxon>Metazoa</taxon>
        <taxon>Ecdysozoa</taxon>
        <taxon>Arthropoda</taxon>
        <taxon>Hexapoda</taxon>
        <taxon>Insecta</taxon>
        <taxon>Pterygota</taxon>
        <taxon>Palaeoptera</taxon>
        <taxon>Odonata</taxon>
        <taxon>Epiprocta</taxon>
        <taxon>Anisoptera</taxon>
        <taxon>Libelluloidea</taxon>
        <taxon>Libellulidae</taxon>
        <taxon>Ladona</taxon>
    </lineage>
</organism>
<dbReference type="PANTHER" id="PTHR10678">
    <property type="entry name" value="26S PROTEASOME NON-ATPASE REGULATORY SUBUNIT 11/COP9 SIGNALOSOME COMPLEX SUBUNIT 2"/>
    <property type="match status" value="1"/>
</dbReference>
<dbReference type="InterPro" id="IPR050871">
    <property type="entry name" value="26S_Proteasome/COP9_Components"/>
</dbReference>
<gene>
    <name evidence="1" type="ORF">J437_LFUL017608</name>
</gene>
<evidence type="ECO:0000313" key="2">
    <source>
        <dbReference type="Proteomes" id="UP000792457"/>
    </source>
</evidence>
<name>A0A8K0KHH2_LADFU</name>
<comment type="caution">
    <text evidence="1">The sequence shown here is derived from an EMBL/GenBank/DDBJ whole genome shotgun (WGS) entry which is preliminary data.</text>
</comment>
<dbReference type="Gene3D" id="1.25.40.570">
    <property type="match status" value="1"/>
</dbReference>
<reference evidence="1" key="1">
    <citation type="submission" date="2013-04" db="EMBL/GenBank/DDBJ databases">
        <authorList>
            <person name="Qu J."/>
            <person name="Murali S.C."/>
            <person name="Bandaranaike D."/>
            <person name="Bellair M."/>
            <person name="Blankenburg K."/>
            <person name="Chao H."/>
            <person name="Dinh H."/>
            <person name="Doddapaneni H."/>
            <person name="Downs B."/>
            <person name="Dugan-Rocha S."/>
            <person name="Elkadiri S."/>
            <person name="Gnanaolivu R.D."/>
            <person name="Hernandez B."/>
            <person name="Javaid M."/>
            <person name="Jayaseelan J.C."/>
            <person name="Lee S."/>
            <person name="Li M."/>
            <person name="Ming W."/>
            <person name="Munidasa M."/>
            <person name="Muniz J."/>
            <person name="Nguyen L."/>
            <person name="Ongeri F."/>
            <person name="Osuji N."/>
            <person name="Pu L.-L."/>
            <person name="Puazo M."/>
            <person name="Qu C."/>
            <person name="Quiroz J."/>
            <person name="Raj R."/>
            <person name="Weissenberger G."/>
            <person name="Xin Y."/>
            <person name="Zou X."/>
            <person name="Han Y."/>
            <person name="Richards S."/>
            <person name="Worley K."/>
            <person name="Muzny D."/>
            <person name="Gibbs R."/>
        </authorList>
    </citation>
    <scope>NUCLEOTIDE SEQUENCE</scope>
    <source>
        <strain evidence="1">Sampled in the wild</strain>
    </source>
</reference>
<dbReference type="Proteomes" id="UP000792457">
    <property type="component" value="Unassembled WGS sequence"/>
</dbReference>